<dbReference type="EMBL" id="JAUJRV010000005">
    <property type="protein sequence ID" value="MDN7795188.1"/>
    <property type="molecule type" value="Genomic_DNA"/>
</dbReference>
<gene>
    <name evidence="1" type="ORF">QZM33_09545</name>
</gene>
<name>A0AAW7SZU7_BURVI</name>
<accession>A0AAW7SZU7</accession>
<protein>
    <recommendedName>
        <fullName evidence="3">FLZ-type domain-containing protein</fullName>
    </recommendedName>
</protein>
<sequence length="115" mass="12595">MLIQISVLFIDRESTGNGSRSATQRLSIRERHARRAFQVSAALFACWLKACRTCRFAAIKGFTLTVSPRYRMSNFCSGDCKRAVAGASGRHLIHCSSDHKGVARSAAPAFMNEAA</sequence>
<reference evidence="1" key="1">
    <citation type="submission" date="2023-07" db="EMBL/GenBank/DDBJ databases">
        <title>A collection of bacterial strains from the Burkholderia cepacia Research Laboratory and Repository.</title>
        <authorList>
            <person name="Lipuma J."/>
            <person name="Spilker T."/>
            <person name="Caverly L."/>
        </authorList>
    </citation>
    <scope>NUCLEOTIDE SEQUENCE</scope>
    <source>
        <strain evidence="1">AU44268</strain>
    </source>
</reference>
<dbReference type="RefSeq" id="WP_143331728.1">
    <property type="nucleotide sequence ID" value="NZ_CADFFA010000039.1"/>
</dbReference>
<dbReference type="AlphaFoldDB" id="A0AAW7SZU7"/>
<proteinExistence type="predicted"/>
<dbReference type="Proteomes" id="UP001171620">
    <property type="component" value="Unassembled WGS sequence"/>
</dbReference>
<organism evidence="1 2">
    <name type="scientific">Burkholderia vietnamiensis</name>
    <dbReference type="NCBI Taxonomy" id="60552"/>
    <lineage>
        <taxon>Bacteria</taxon>
        <taxon>Pseudomonadati</taxon>
        <taxon>Pseudomonadota</taxon>
        <taxon>Betaproteobacteria</taxon>
        <taxon>Burkholderiales</taxon>
        <taxon>Burkholderiaceae</taxon>
        <taxon>Burkholderia</taxon>
        <taxon>Burkholderia cepacia complex</taxon>
    </lineage>
</organism>
<evidence type="ECO:0008006" key="3">
    <source>
        <dbReference type="Google" id="ProtNLM"/>
    </source>
</evidence>
<evidence type="ECO:0000313" key="1">
    <source>
        <dbReference type="EMBL" id="MDN7795188.1"/>
    </source>
</evidence>
<evidence type="ECO:0000313" key="2">
    <source>
        <dbReference type="Proteomes" id="UP001171620"/>
    </source>
</evidence>
<comment type="caution">
    <text evidence="1">The sequence shown here is derived from an EMBL/GenBank/DDBJ whole genome shotgun (WGS) entry which is preliminary data.</text>
</comment>